<evidence type="ECO:0000313" key="4">
    <source>
        <dbReference type="Proteomes" id="UP000255108"/>
    </source>
</evidence>
<evidence type="ECO:0000313" key="2">
    <source>
        <dbReference type="EMBL" id="STQ90791.1"/>
    </source>
</evidence>
<accession>A0A377QAA7</accession>
<proteinExistence type="predicted"/>
<dbReference type="Proteomes" id="UP000295794">
    <property type="component" value="Unassembled WGS sequence"/>
</dbReference>
<feature type="transmembrane region" description="Helical" evidence="1">
    <location>
        <begin position="68"/>
        <end position="92"/>
    </location>
</feature>
<evidence type="ECO:0000313" key="3">
    <source>
        <dbReference type="EMBL" id="TCU89421.1"/>
    </source>
</evidence>
<gene>
    <name evidence="3" type="ORF">EV682_102333</name>
    <name evidence="2" type="ORF">NCTC11159_01858</name>
</gene>
<dbReference type="Proteomes" id="UP000255108">
    <property type="component" value="Unassembled WGS sequence"/>
</dbReference>
<reference evidence="3 5" key="2">
    <citation type="submission" date="2019-03" db="EMBL/GenBank/DDBJ databases">
        <title>Genomic Encyclopedia of Type Strains, Phase IV (KMG-IV): sequencing the most valuable type-strain genomes for metagenomic binning, comparative biology and taxonomic classification.</title>
        <authorList>
            <person name="Goeker M."/>
        </authorList>
    </citation>
    <scope>NUCLEOTIDE SEQUENCE [LARGE SCALE GENOMIC DNA]</scope>
    <source>
        <strain evidence="3 5">DSM 3764</strain>
    </source>
</reference>
<dbReference type="AlphaFoldDB" id="A0A377QAA7"/>
<keyword evidence="1" id="KW-0812">Transmembrane</keyword>
<keyword evidence="5" id="KW-1185">Reference proteome</keyword>
<dbReference type="EMBL" id="SMBT01000002">
    <property type="protein sequence ID" value="TCU89421.1"/>
    <property type="molecule type" value="Genomic_DNA"/>
</dbReference>
<organism evidence="2 4">
    <name type="scientific">Iodobacter fluviatilis</name>
    <dbReference type="NCBI Taxonomy" id="537"/>
    <lineage>
        <taxon>Bacteria</taxon>
        <taxon>Pseudomonadati</taxon>
        <taxon>Pseudomonadota</taxon>
        <taxon>Betaproteobacteria</taxon>
        <taxon>Neisseriales</taxon>
        <taxon>Chitinibacteraceae</taxon>
        <taxon>Iodobacter</taxon>
    </lineage>
</organism>
<reference evidence="2 4" key="1">
    <citation type="submission" date="2018-06" db="EMBL/GenBank/DDBJ databases">
        <authorList>
            <consortium name="Pathogen Informatics"/>
            <person name="Doyle S."/>
        </authorList>
    </citation>
    <scope>NUCLEOTIDE SEQUENCE [LARGE SCALE GENOMIC DNA]</scope>
    <source>
        <strain evidence="2 4">NCTC11159</strain>
    </source>
</reference>
<sequence length="100" mass="10351">MRWLLIGIVLLANAAAIFLAFAPTLVTFAEVVPLGVNCASCSSPEVTATLSHAASVGRAQVIGVVSSYSWLLVAVACFNVTAVIAALFMPALTRRSSGTR</sequence>
<protein>
    <submittedName>
        <fullName evidence="2">Uncharacterized protein</fullName>
    </submittedName>
</protein>
<dbReference type="EMBL" id="UGHR01000001">
    <property type="protein sequence ID" value="STQ90791.1"/>
    <property type="molecule type" value="Genomic_DNA"/>
</dbReference>
<keyword evidence="1" id="KW-0472">Membrane</keyword>
<evidence type="ECO:0000256" key="1">
    <source>
        <dbReference type="SAM" id="Phobius"/>
    </source>
</evidence>
<keyword evidence="1" id="KW-1133">Transmembrane helix</keyword>
<name>A0A377QAA7_9NEIS</name>
<evidence type="ECO:0000313" key="5">
    <source>
        <dbReference type="Proteomes" id="UP000295794"/>
    </source>
</evidence>